<evidence type="ECO:0000313" key="4">
    <source>
        <dbReference type="Proteomes" id="UP000268094"/>
    </source>
</evidence>
<feature type="compositionally biased region" description="Basic and acidic residues" evidence="1">
    <location>
        <begin position="120"/>
        <end position="146"/>
    </location>
</feature>
<evidence type="ECO:0000313" key="3">
    <source>
        <dbReference type="EMBL" id="RKG84616.1"/>
    </source>
</evidence>
<protein>
    <submittedName>
        <fullName evidence="3">DUF3108 domain-containing protein</fullName>
    </submittedName>
</protein>
<feature type="chain" id="PRO_5017430648" evidence="2">
    <location>
        <begin position="25"/>
        <end position="265"/>
    </location>
</feature>
<dbReference type="RefSeq" id="WP_120542527.1">
    <property type="nucleotide sequence ID" value="NZ_RAVZ01000151.1"/>
</dbReference>
<organism evidence="3 4">
    <name type="scientific">Corallococcus terminator</name>
    <dbReference type="NCBI Taxonomy" id="2316733"/>
    <lineage>
        <taxon>Bacteria</taxon>
        <taxon>Pseudomonadati</taxon>
        <taxon>Myxococcota</taxon>
        <taxon>Myxococcia</taxon>
        <taxon>Myxococcales</taxon>
        <taxon>Cystobacterineae</taxon>
        <taxon>Myxococcaceae</taxon>
        <taxon>Corallococcus</taxon>
    </lineage>
</organism>
<keyword evidence="2" id="KW-0732">Signal</keyword>
<proteinExistence type="predicted"/>
<evidence type="ECO:0000256" key="2">
    <source>
        <dbReference type="SAM" id="SignalP"/>
    </source>
</evidence>
<dbReference type="AlphaFoldDB" id="A0A3A8IQ80"/>
<dbReference type="InterPro" id="IPR021457">
    <property type="entry name" value="DUF3108"/>
</dbReference>
<evidence type="ECO:0000256" key="1">
    <source>
        <dbReference type="SAM" id="MobiDB-lite"/>
    </source>
</evidence>
<name>A0A3A8IQ80_9BACT</name>
<sequence>MRSLSRWGFTAAMVGLMGSALAHAQEPAQAAFGPGEQAQYRVKYLGMTAGTATVTVGAPMTQWGQSVWPIVALAKSDDLVGIYPVKSRYVSYWDAAAQRITGSDLHSEENRKRRRQRIQLTEDSKGAKVVKQKESDPPRETNHELPDGTLDMTGAAFALRGQDLTVGRTYTYPVFTGSKVFTMSATVEARETLATLMGPRDAFRVRVHTEFGGNMESKRDLTAYFTTDARHVPLRMEAEFALGSIVVEINDYKPGRVVAVARADD</sequence>
<dbReference type="OrthoDB" id="9808473at2"/>
<accession>A0A3A8IQ80</accession>
<gene>
    <name evidence="3" type="ORF">D7V88_21500</name>
</gene>
<feature type="region of interest" description="Disordered" evidence="1">
    <location>
        <begin position="105"/>
        <end position="148"/>
    </location>
</feature>
<reference evidence="4" key="1">
    <citation type="submission" date="2018-09" db="EMBL/GenBank/DDBJ databases">
        <authorList>
            <person name="Livingstone P.G."/>
            <person name="Whitworth D.E."/>
        </authorList>
    </citation>
    <scope>NUCLEOTIDE SEQUENCE [LARGE SCALE GENOMIC DNA]</scope>
    <source>
        <strain evidence="4">CA054A</strain>
    </source>
</reference>
<keyword evidence="4" id="KW-1185">Reference proteome</keyword>
<dbReference type="EMBL" id="RAVZ01000151">
    <property type="protein sequence ID" value="RKG84616.1"/>
    <property type="molecule type" value="Genomic_DNA"/>
</dbReference>
<dbReference type="Pfam" id="PF11306">
    <property type="entry name" value="DUF3108"/>
    <property type="match status" value="1"/>
</dbReference>
<dbReference type="Proteomes" id="UP000268094">
    <property type="component" value="Unassembled WGS sequence"/>
</dbReference>
<comment type="caution">
    <text evidence="3">The sequence shown here is derived from an EMBL/GenBank/DDBJ whole genome shotgun (WGS) entry which is preliminary data.</text>
</comment>
<feature type="signal peptide" evidence="2">
    <location>
        <begin position="1"/>
        <end position="24"/>
    </location>
</feature>